<reference evidence="3 4" key="1">
    <citation type="submission" date="2017-02" db="EMBL/GenBank/DDBJ databases">
        <authorList>
            <person name="Peterson S.W."/>
        </authorList>
    </citation>
    <scope>NUCLEOTIDE SEQUENCE [LARGE SCALE GENOMIC DNA]</scope>
    <source>
        <strain evidence="3 4">ATCC 49788</strain>
    </source>
</reference>
<accession>A0A1T4W9K3</accession>
<evidence type="ECO:0000313" key="4">
    <source>
        <dbReference type="Proteomes" id="UP000190460"/>
    </source>
</evidence>
<dbReference type="RefSeq" id="WP_078921751.1">
    <property type="nucleotide sequence ID" value="NZ_FUYB01000004.1"/>
</dbReference>
<dbReference type="Gene3D" id="3.40.50.410">
    <property type="entry name" value="von Willebrand factor, type A domain"/>
    <property type="match status" value="1"/>
</dbReference>
<proteinExistence type="predicted"/>
<evidence type="ECO:0000256" key="1">
    <source>
        <dbReference type="SAM" id="SignalP"/>
    </source>
</evidence>
<dbReference type="Pfam" id="PF13519">
    <property type="entry name" value="VWA_2"/>
    <property type="match status" value="1"/>
</dbReference>
<dbReference type="InterPro" id="IPR036465">
    <property type="entry name" value="vWFA_dom_sf"/>
</dbReference>
<gene>
    <name evidence="3" type="ORF">SAMN02745130_01281</name>
</gene>
<evidence type="ECO:0000259" key="2">
    <source>
        <dbReference type="PROSITE" id="PS50234"/>
    </source>
</evidence>
<keyword evidence="4" id="KW-1185">Reference proteome</keyword>
<protein>
    <submittedName>
        <fullName evidence="3">Ca-activated chloride channel family protein</fullName>
    </submittedName>
</protein>
<keyword evidence="1" id="KW-0732">Signal</keyword>
<dbReference type="InterPro" id="IPR002035">
    <property type="entry name" value="VWF_A"/>
</dbReference>
<feature type="signal peptide" evidence="1">
    <location>
        <begin position="1"/>
        <end position="25"/>
    </location>
</feature>
<dbReference type="PROSITE" id="PS50234">
    <property type="entry name" value="VWFA"/>
    <property type="match status" value="1"/>
</dbReference>
<feature type="domain" description="VWFA" evidence="2">
    <location>
        <begin position="29"/>
        <end position="209"/>
    </location>
</feature>
<dbReference type="SUPFAM" id="SSF53300">
    <property type="entry name" value="vWA-like"/>
    <property type="match status" value="1"/>
</dbReference>
<dbReference type="EMBL" id="FUYB01000004">
    <property type="protein sequence ID" value="SKA73789.1"/>
    <property type="molecule type" value="Genomic_DNA"/>
</dbReference>
<organism evidence="3 4">
    <name type="scientific">Thiothrix eikelboomii</name>
    <dbReference type="NCBI Taxonomy" id="92487"/>
    <lineage>
        <taxon>Bacteria</taxon>
        <taxon>Pseudomonadati</taxon>
        <taxon>Pseudomonadota</taxon>
        <taxon>Gammaproteobacteria</taxon>
        <taxon>Thiotrichales</taxon>
        <taxon>Thiotrichaceae</taxon>
        <taxon>Thiothrix</taxon>
    </lineage>
</organism>
<dbReference type="Proteomes" id="UP000190460">
    <property type="component" value="Unassembled WGS sequence"/>
</dbReference>
<dbReference type="OrthoDB" id="9783818at2"/>
<evidence type="ECO:0000313" key="3">
    <source>
        <dbReference type="EMBL" id="SKA73789.1"/>
    </source>
</evidence>
<dbReference type="SMART" id="SM00327">
    <property type="entry name" value="VWA"/>
    <property type="match status" value="1"/>
</dbReference>
<feature type="chain" id="PRO_5010576971" evidence="1">
    <location>
        <begin position="26"/>
        <end position="595"/>
    </location>
</feature>
<dbReference type="STRING" id="92487.SAMN02745130_01281"/>
<sequence length="595" mass="63917">MHKPDNFYTLGTAILLSLASTTLAAADNKTILVLDASGSMWEQIEGKPKIEIARTALKSMLADWPEGQEVGLVAYGHRSKGDCKDIETLLPVGTLDADKIGKVVDGLIPKGKTPLSAAVQQAAEALKYTEEQATVILISDGKETCDRDPCVLGAELEKAGVNFTAHVIGFDVAKLEDQAGLKCLADNTGGKFIAAANAKELNQALIATVQLPVVEATTPAPEPAKPTPAPLPSAKITAPSTAEKGTLIKIEHQAEQPGLEGHVYLYAKGKDQSITYGYVRPEGDRYPPTELRLPATPGDYTLSWKDPQEQLLAETAITVTEAHIALKVPESAPKGTLLKVGLTAPANLEGHVHIVAKGKDKSITYGYVRPNPQGGYLDAELRLPVETGAYEIKWLSDRNELLAAAPIQVTESEVKLELPASAPKGTLLKIGLTAPDGLAGHVHIFAKGKDQSITYGYVRENPIKGYEPTEFSLPATPGDYEVKWLSERNELLAEAPIQVTEADIRLSAPDQVQKSTEIQIALQGPDGLSGHIHLFAKGKDQSITYGYVRASATQGYEPATLTVPDQLGEYSLRWLTDRNELLTETPIKVVENISE</sequence>
<name>A0A1T4W9K3_9GAMM</name>
<dbReference type="AlphaFoldDB" id="A0A1T4W9K3"/>